<dbReference type="Gene3D" id="3.10.450.30">
    <property type="entry name" value="Microbial ribonucleases"/>
    <property type="match status" value="1"/>
</dbReference>
<dbReference type="HOGENOM" id="CLU_112496_0_0_11"/>
<keyword evidence="6" id="KW-1185">Reference proteome</keyword>
<name>N0DYB1_9MICO</name>
<sequence length="155" mass="17047">MACVNARTGQRSAWTVWVPLLVVAALVVGLWWWTGHRSTESLPRPTSIVATPDSGAATPDSGLATIEESRLPSQAKDTLALIRAGGPYPYRQDDGVFGNREGLLPRQPSGYYREYTVVTPGSDDRGPRRIISGADGDRYWTADHYASFRQIKEGR</sequence>
<dbReference type="InterPro" id="IPR016191">
    <property type="entry name" value="Ribonuclease/ribotoxin"/>
</dbReference>
<evidence type="ECO:0000256" key="2">
    <source>
        <dbReference type="ARBA" id="ARBA00022801"/>
    </source>
</evidence>
<dbReference type="InterPro" id="IPR000026">
    <property type="entry name" value="N1-like"/>
</dbReference>
<feature type="transmembrane region" description="Helical" evidence="4">
    <location>
        <begin position="12"/>
        <end position="33"/>
    </location>
</feature>
<evidence type="ECO:0000256" key="1">
    <source>
        <dbReference type="ARBA" id="ARBA00022722"/>
    </source>
</evidence>
<keyword evidence="2" id="KW-0378">Hydrolase</keyword>
<evidence type="ECO:0000313" key="5">
    <source>
        <dbReference type="EMBL" id="CCH69383.1"/>
    </source>
</evidence>
<keyword evidence="4" id="KW-1133">Transmembrane helix</keyword>
<protein>
    <submittedName>
        <fullName evidence="5">Guanyl-specific ribonuclease SA</fullName>
    </submittedName>
</protein>
<evidence type="ECO:0000313" key="6">
    <source>
        <dbReference type="Proteomes" id="UP000013167"/>
    </source>
</evidence>
<proteinExistence type="predicted"/>
<reference evidence="5 6" key="1">
    <citation type="journal article" date="2013" name="ISME J.">
        <title>A metabolic model for members of the genus Tetrasphaera involved in enhanced biological phosphorus removal.</title>
        <authorList>
            <person name="Kristiansen R."/>
            <person name="Nguyen H.T.T."/>
            <person name="Saunders A.M."/>
            <person name="Nielsen J.L."/>
            <person name="Wimmer R."/>
            <person name="Le V.Q."/>
            <person name="McIlroy S.J."/>
            <person name="Petrovski S."/>
            <person name="Seviour R.J."/>
            <person name="Calteau A."/>
            <person name="Nielsen K.L."/>
            <person name="Nielsen P.H."/>
        </authorList>
    </citation>
    <scope>NUCLEOTIDE SEQUENCE [LARGE SCALE GENOMIC DNA]</scope>
    <source>
        <strain evidence="5 6">Lp2</strain>
    </source>
</reference>
<dbReference type="RefSeq" id="WP_010852036.1">
    <property type="nucleotide sequence ID" value="NZ_HF570956.1"/>
</dbReference>
<comment type="caution">
    <text evidence="5">The sequence shown here is derived from an EMBL/GenBank/DDBJ whole genome shotgun (WGS) entry which is preliminary data.</text>
</comment>
<dbReference type="eggNOG" id="COG4290">
    <property type="taxonomic scope" value="Bacteria"/>
</dbReference>
<dbReference type="STRING" id="1193181.BN10_1590035"/>
<keyword evidence="4" id="KW-0472">Membrane</keyword>
<dbReference type="Proteomes" id="UP000013167">
    <property type="component" value="Unassembled WGS sequence"/>
</dbReference>
<gene>
    <name evidence="5" type="ORF">BN10_1590035</name>
</gene>
<organism evidence="5 6">
    <name type="scientific">Phycicoccus elongatus Lp2</name>
    <dbReference type="NCBI Taxonomy" id="1193181"/>
    <lineage>
        <taxon>Bacteria</taxon>
        <taxon>Bacillati</taxon>
        <taxon>Actinomycetota</taxon>
        <taxon>Actinomycetes</taxon>
        <taxon>Micrococcales</taxon>
        <taxon>Intrasporangiaceae</taxon>
        <taxon>Phycicoccus</taxon>
    </lineage>
</organism>
<dbReference type="OrthoDB" id="5326845at2"/>
<accession>N0DYB1</accession>
<dbReference type="AlphaFoldDB" id="N0DYB1"/>
<dbReference type="SUPFAM" id="SSF53933">
    <property type="entry name" value="Microbial ribonucleases"/>
    <property type="match status" value="1"/>
</dbReference>
<keyword evidence="4" id="KW-0812">Transmembrane</keyword>
<keyword evidence="1" id="KW-0540">Nuclease</keyword>
<dbReference type="Pfam" id="PF00545">
    <property type="entry name" value="Ribonuclease"/>
    <property type="match status" value="1"/>
</dbReference>
<evidence type="ECO:0000256" key="4">
    <source>
        <dbReference type="SAM" id="Phobius"/>
    </source>
</evidence>
<evidence type="ECO:0000256" key="3">
    <source>
        <dbReference type="SAM" id="MobiDB-lite"/>
    </source>
</evidence>
<feature type="region of interest" description="Disordered" evidence="3">
    <location>
        <begin position="40"/>
        <end position="59"/>
    </location>
</feature>
<dbReference type="EMBL" id="CAIZ01000067">
    <property type="protein sequence ID" value="CCH69383.1"/>
    <property type="molecule type" value="Genomic_DNA"/>
</dbReference>
<dbReference type="GO" id="GO:0003723">
    <property type="term" value="F:RNA binding"/>
    <property type="evidence" value="ECO:0007669"/>
    <property type="project" value="InterPro"/>
</dbReference>
<dbReference type="GO" id="GO:0004521">
    <property type="term" value="F:RNA endonuclease activity"/>
    <property type="evidence" value="ECO:0007669"/>
    <property type="project" value="InterPro"/>
</dbReference>
<dbReference type="GO" id="GO:0016787">
    <property type="term" value="F:hydrolase activity"/>
    <property type="evidence" value="ECO:0007669"/>
    <property type="project" value="UniProtKB-KW"/>
</dbReference>